<dbReference type="WBParaSite" id="scaffold6634_cov175.g11084">
    <property type="protein sequence ID" value="scaffold6634_cov175.g11084"/>
    <property type="gene ID" value="scaffold6634_cov175.g11084"/>
</dbReference>
<dbReference type="Proteomes" id="UP000887561">
    <property type="component" value="Unplaced"/>
</dbReference>
<accession>A0A915N3Y8</accession>
<protein>
    <submittedName>
        <fullName evidence="2">Uncharacterized protein</fullName>
    </submittedName>
</protein>
<reference evidence="2" key="1">
    <citation type="submission" date="2022-11" db="UniProtKB">
        <authorList>
            <consortium name="WormBaseParasite"/>
        </authorList>
    </citation>
    <scope>IDENTIFICATION</scope>
</reference>
<proteinExistence type="predicted"/>
<dbReference type="AlphaFoldDB" id="A0A915N3Y8"/>
<evidence type="ECO:0000313" key="2">
    <source>
        <dbReference type="WBParaSite" id="scaffold6634_cov175.g11084"/>
    </source>
</evidence>
<organism evidence="1 2">
    <name type="scientific">Meloidogyne javanica</name>
    <name type="common">Root-knot nematode worm</name>
    <dbReference type="NCBI Taxonomy" id="6303"/>
    <lineage>
        <taxon>Eukaryota</taxon>
        <taxon>Metazoa</taxon>
        <taxon>Ecdysozoa</taxon>
        <taxon>Nematoda</taxon>
        <taxon>Chromadorea</taxon>
        <taxon>Rhabditida</taxon>
        <taxon>Tylenchina</taxon>
        <taxon>Tylenchomorpha</taxon>
        <taxon>Tylenchoidea</taxon>
        <taxon>Meloidogynidae</taxon>
        <taxon>Meloidogyninae</taxon>
        <taxon>Meloidogyne</taxon>
        <taxon>Meloidogyne incognita group</taxon>
    </lineage>
</organism>
<keyword evidence="1" id="KW-1185">Reference proteome</keyword>
<sequence length="123" mass="13448">MQLSSLAELKLNPTGSWLGFCRGLIKSVLKSSTKTTIVLECDSGELFVVTAFHTTKNSASILESYFKDLDNGNVLEIKKCFAAIEDQCIVLTAAEDNVTISKKKMVIGKMLSTPIKTKDGEKK</sequence>
<name>A0A915N3Y8_MELJA</name>
<evidence type="ECO:0000313" key="1">
    <source>
        <dbReference type="Proteomes" id="UP000887561"/>
    </source>
</evidence>